<evidence type="ECO:0000256" key="10">
    <source>
        <dbReference type="SAM" id="Phobius"/>
    </source>
</evidence>
<proteinExistence type="predicted"/>
<dbReference type="InterPro" id="IPR000644">
    <property type="entry name" value="CBS_dom"/>
</dbReference>
<dbReference type="SUPFAM" id="SSF56176">
    <property type="entry name" value="FAD-binding/transporter-associated domain-like"/>
    <property type="match status" value="1"/>
</dbReference>
<evidence type="ECO:0000313" key="13">
    <source>
        <dbReference type="EMBL" id="SHN21141.1"/>
    </source>
</evidence>
<dbReference type="InterPro" id="IPR046342">
    <property type="entry name" value="CBS_dom_sf"/>
</dbReference>
<protein>
    <submittedName>
        <fullName evidence="13">Hemolysin, contains CBS domains</fullName>
    </submittedName>
</protein>
<dbReference type="InterPro" id="IPR051676">
    <property type="entry name" value="UPF0053_domain"/>
</dbReference>
<sequence>MRVSITENRRSAPMQNFLLVVLAIFLVALNGFFVAAEFGIVTLRKTRVRAIAKTQGLKGRILGKVHGELDAYLSACQLGITLASLGLGWVGEPAFAGLLEPLLTLVGITSPELVHGIAFVFAFGVISFLHIVVGELAPKSLAIRMPEVIGLWSALPLYGFYWAMYPFIYLLNASANMVLGLAGLAGKGSHDSHYSVEELKLILRTSQPGEKFNQDERNILAHSLDFSDLSVSDLMRPINEVISLSASRSLKDNLDAMLRNRFSRYPYYDKDGDTVLGVVHLKDLFFAMQSGKPITDLIPFLRPVETISARTPALEQFRRFRDGAPHFAMIGEKGKRPLGFVTLDNLLGAMVGEIHDEFRLNENDWLKQPDGTLIGKASLPIFSLERTLGIDIENEELGLEEVESVGGLIMLKLGDIPKQGQRISFRGFDIVAKKMNGPRILLVKVIPKDDTEDNADQD</sequence>
<feature type="transmembrane region" description="Helical" evidence="10">
    <location>
        <begin position="17"/>
        <end position="43"/>
    </location>
</feature>
<dbReference type="CDD" id="cd04590">
    <property type="entry name" value="CBS_pair_CorC_HlyC_assoc"/>
    <property type="match status" value="1"/>
</dbReference>
<evidence type="ECO:0000313" key="14">
    <source>
        <dbReference type="Proteomes" id="UP000184339"/>
    </source>
</evidence>
<organism evidence="13 14">
    <name type="scientific">Duganella sacchari</name>
    <dbReference type="NCBI Taxonomy" id="551987"/>
    <lineage>
        <taxon>Bacteria</taxon>
        <taxon>Pseudomonadati</taxon>
        <taxon>Pseudomonadota</taxon>
        <taxon>Betaproteobacteria</taxon>
        <taxon>Burkholderiales</taxon>
        <taxon>Oxalobacteraceae</taxon>
        <taxon>Telluria group</taxon>
        <taxon>Duganella</taxon>
    </lineage>
</organism>
<evidence type="ECO:0000259" key="12">
    <source>
        <dbReference type="PROSITE" id="PS51846"/>
    </source>
</evidence>
<comment type="subcellular location">
    <subcellularLocation>
        <location evidence="1">Cell membrane</location>
        <topology evidence="1">Multi-pass membrane protein</topology>
    </subcellularLocation>
</comment>
<dbReference type="Pfam" id="PF01595">
    <property type="entry name" value="CNNM"/>
    <property type="match status" value="1"/>
</dbReference>
<dbReference type="PROSITE" id="PS51846">
    <property type="entry name" value="CNNM"/>
    <property type="match status" value="1"/>
</dbReference>
<dbReference type="InterPro" id="IPR036318">
    <property type="entry name" value="FAD-bd_PCMH-like_sf"/>
</dbReference>
<feature type="transmembrane region" description="Helical" evidence="10">
    <location>
        <begin position="149"/>
        <end position="171"/>
    </location>
</feature>
<accession>A0A1M7PUG4</accession>
<keyword evidence="6 8" id="KW-0129">CBS domain</keyword>
<evidence type="ECO:0000259" key="11">
    <source>
        <dbReference type="PROSITE" id="PS51371"/>
    </source>
</evidence>
<dbReference type="PROSITE" id="PS51371">
    <property type="entry name" value="CBS"/>
    <property type="match status" value="2"/>
</dbReference>
<dbReference type="PANTHER" id="PTHR43099:SF5">
    <property type="entry name" value="HLYC_CORC FAMILY TRANSPORTER"/>
    <property type="match status" value="1"/>
</dbReference>
<dbReference type="InterPro" id="IPR044751">
    <property type="entry name" value="Ion_transp-like_CBS"/>
</dbReference>
<dbReference type="EMBL" id="FRCX01000005">
    <property type="protein sequence ID" value="SHN21141.1"/>
    <property type="molecule type" value="Genomic_DNA"/>
</dbReference>
<dbReference type="Proteomes" id="UP000184339">
    <property type="component" value="Unassembled WGS sequence"/>
</dbReference>
<feature type="domain" description="CBS" evidence="11">
    <location>
        <begin position="235"/>
        <end position="294"/>
    </location>
</feature>
<dbReference type="Gene3D" id="3.10.580.10">
    <property type="entry name" value="CBS-domain"/>
    <property type="match status" value="1"/>
</dbReference>
<dbReference type="InterPro" id="IPR005170">
    <property type="entry name" value="Transptr-assoc_dom"/>
</dbReference>
<feature type="transmembrane region" description="Helical" evidence="10">
    <location>
        <begin position="113"/>
        <end position="137"/>
    </location>
</feature>
<keyword evidence="2" id="KW-1003">Cell membrane</keyword>
<evidence type="ECO:0000256" key="6">
    <source>
        <dbReference type="ARBA" id="ARBA00023122"/>
    </source>
</evidence>
<dbReference type="GO" id="GO:0005886">
    <property type="term" value="C:plasma membrane"/>
    <property type="evidence" value="ECO:0007669"/>
    <property type="project" value="UniProtKB-SubCell"/>
</dbReference>
<keyword evidence="3 9" id="KW-0812">Transmembrane</keyword>
<dbReference type="InterPro" id="IPR016169">
    <property type="entry name" value="FAD-bd_PCMH_sub2"/>
</dbReference>
<feature type="domain" description="CNNM transmembrane" evidence="12">
    <location>
        <begin position="12"/>
        <end position="216"/>
    </location>
</feature>
<feature type="domain" description="CBS" evidence="11">
    <location>
        <begin position="300"/>
        <end position="357"/>
    </location>
</feature>
<evidence type="ECO:0000256" key="2">
    <source>
        <dbReference type="ARBA" id="ARBA00022475"/>
    </source>
</evidence>
<dbReference type="SMART" id="SM01091">
    <property type="entry name" value="CorC_HlyC"/>
    <property type="match status" value="1"/>
</dbReference>
<keyword evidence="14" id="KW-1185">Reference proteome</keyword>
<evidence type="ECO:0000256" key="3">
    <source>
        <dbReference type="ARBA" id="ARBA00022692"/>
    </source>
</evidence>
<dbReference type="Pfam" id="PF03471">
    <property type="entry name" value="CorC_HlyC"/>
    <property type="match status" value="1"/>
</dbReference>
<dbReference type="GO" id="GO:0050660">
    <property type="term" value="F:flavin adenine dinucleotide binding"/>
    <property type="evidence" value="ECO:0007669"/>
    <property type="project" value="InterPro"/>
</dbReference>
<dbReference type="InterPro" id="IPR002550">
    <property type="entry name" value="CNNM"/>
</dbReference>
<dbReference type="Gene3D" id="3.30.465.10">
    <property type="match status" value="1"/>
</dbReference>
<evidence type="ECO:0000256" key="7">
    <source>
        <dbReference type="ARBA" id="ARBA00023136"/>
    </source>
</evidence>
<keyword evidence="5 9" id="KW-1133">Transmembrane helix</keyword>
<gene>
    <name evidence="13" type="ORF">SAMN05192549_105422</name>
</gene>
<dbReference type="STRING" id="551987.SAMN05192549_105422"/>
<evidence type="ECO:0000256" key="9">
    <source>
        <dbReference type="PROSITE-ProRule" id="PRU01193"/>
    </source>
</evidence>
<dbReference type="SUPFAM" id="SSF54631">
    <property type="entry name" value="CBS-domain pair"/>
    <property type="match status" value="1"/>
</dbReference>
<dbReference type="AlphaFoldDB" id="A0A1M7PUG4"/>
<evidence type="ECO:0000256" key="5">
    <source>
        <dbReference type="ARBA" id="ARBA00022989"/>
    </source>
</evidence>
<evidence type="ECO:0000256" key="8">
    <source>
        <dbReference type="PROSITE-ProRule" id="PRU00703"/>
    </source>
</evidence>
<evidence type="ECO:0000256" key="4">
    <source>
        <dbReference type="ARBA" id="ARBA00022737"/>
    </source>
</evidence>
<dbReference type="PANTHER" id="PTHR43099">
    <property type="entry name" value="UPF0053 PROTEIN YRKA"/>
    <property type="match status" value="1"/>
</dbReference>
<keyword evidence="4" id="KW-0677">Repeat</keyword>
<dbReference type="Pfam" id="PF00571">
    <property type="entry name" value="CBS"/>
    <property type="match status" value="1"/>
</dbReference>
<name>A0A1M7PUG4_9BURK</name>
<evidence type="ECO:0000256" key="1">
    <source>
        <dbReference type="ARBA" id="ARBA00004651"/>
    </source>
</evidence>
<keyword evidence="7 9" id="KW-0472">Membrane</keyword>
<reference evidence="14" key="1">
    <citation type="submission" date="2016-11" db="EMBL/GenBank/DDBJ databases">
        <authorList>
            <person name="Varghese N."/>
            <person name="Submissions S."/>
        </authorList>
    </citation>
    <scope>NUCLEOTIDE SEQUENCE [LARGE SCALE GENOMIC DNA]</scope>
    <source>
        <strain evidence="14">Sac-22</strain>
    </source>
</reference>